<dbReference type="OrthoDB" id="8253540at2"/>
<sequence length="81" mass="8552">MKWLKCYAVGFIVTAFAITGMQSYRRPGADQPIAGTIVMAAVWPVAAAIVLGGSIGEVASDGWDPEITAARLEKQNAASRQ</sequence>
<keyword evidence="1" id="KW-0812">Transmembrane</keyword>
<dbReference type="AlphaFoldDB" id="A0A560DWW9"/>
<dbReference type="EMBL" id="VITK01000003">
    <property type="protein sequence ID" value="TWB01588.1"/>
    <property type="molecule type" value="Genomic_DNA"/>
</dbReference>
<protein>
    <submittedName>
        <fullName evidence="2">Uncharacterized protein</fullName>
    </submittedName>
</protein>
<feature type="transmembrane region" description="Helical" evidence="1">
    <location>
        <begin position="33"/>
        <end position="51"/>
    </location>
</feature>
<gene>
    <name evidence="2" type="ORF">FBZ96_103364</name>
</gene>
<keyword evidence="3" id="KW-1185">Reference proteome</keyword>
<dbReference type="RefSeq" id="WP_145660724.1">
    <property type="nucleotide sequence ID" value="NZ_VITK01000003.1"/>
</dbReference>
<evidence type="ECO:0000313" key="3">
    <source>
        <dbReference type="Proteomes" id="UP000319949"/>
    </source>
</evidence>
<dbReference type="Proteomes" id="UP000319949">
    <property type="component" value="Unassembled WGS sequence"/>
</dbReference>
<proteinExistence type="predicted"/>
<accession>A0A560DWW9</accession>
<keyword evidence="1" id="KW-1133">Transmembrane helix</keyword>
<organism evidence="2 3">
    <name type="scientific">Bradyrhizobium stylosanthis</name>
    <dbReference type="NCBI Taxonomy" id="1803665"/>
    <lineage>
        <taxon>Bacteria</taxon>
        <taxon>Pseudomonadati</taxon>
        <taxon>Pseudomonadota</taxon>
        <taxon>Alphaproteobacteria</taxon>
        <taxon>Hyphomicrobiales</taxon>
        <taxon>Nitrobacteraceae</taxon>
        <taxon>Bradyrhizobium</taxon>
    </lineage>
</organism>
<reference evidence="2 3" key="1">
    <citation type="submission" date="2019-06" db="EMBL/GenBank/DDBJ databases">
        <title>Genomic Encyclopedia of Type Strains, Phase IV (KMG-V): Genome sequencing to study the core and pangenomes of soil and plant-associated prokaryotes.</title>
        <authorList>
            <person name="Whitman W."/>
        </authorList>
    </citation>
    <scope>NUCLEOTIDE SEQUENCE [LARGE SCALE GENOMIC DNA]</scope>
    <source>
        <strain evidence="2 3">BR 510</strain>
    </source>
</reference>
<comment type="caution">
    <text evidence="2">The sequence shown here is derived from an EMBL/GenBank/DDBJ whole genome shotgun (WGS) entry which is preliminary data.</text>
</comment>
<name>A0A560DWW9_9BRAD</name>
<keyword evidence="1" id="KW-0472">Membrane</keyword>
<evidence type="ECO:0000256" key="1">
    <source>
        <dbReference type="SAM" id="Phobius"/>
    </source>
</evidence>
<evidence type="ECO:0000313" key="2">
    <source>
        <dbReference type="EMBL" id="TWB01588.1"/>
    </source>
</evidence>